<keyword evidence="1" id="KW-0175">Coiled coil</keyword>
<reference evidence="3 4" key="1">
    <citation type="journal article" date="2018" name="G3 (Bethesda)">
        <title>Phylogenetic and Phylogenomic Definition of Rhizopus Species.</title>
        <authorList>
            <person name="Gryganskyi A.P."/>
            <person name="Golan J."/>
            <person name="Dolatabadi S."/>
            <person name="Mondo S."/>
            <person name="Robb S."/>
            <person name="Idnurm A."/>
            <person name="Muszewska A."/>
            <person name="Steczkiewicz K."/>
            <person name="Masonjones S."/>
            <person name="Liao H.L."/>
            <person name="Gajdeczka M.T."/>
            <person name="Anike F."/>
            <person name="Vuek A."/>
            <person name="Anishchenko I.M."/>
            <person name="Voigt K."/>
            <person name="de Hoog G.S."/>
            <person name="Smith M.E."/>
            <person name="Heitman J."/>
            <person name="Vilgalys R."/>
            <person name="Stajich J.E."/>
        </authorList>
    </citation>
    <scope>NUCLEOTIDE SEQUENCE [LARGE SCALE GENOMIC DNA]</scope>
    <source>
        <strain evidence="3 4">LSU 92-RS-03</strain>
    </source>
</reference>
<feature type="coiled-coil region" evidence="1">
    <location>
        <begin position="615"/>
        <end position="684"/>
    </location>
</feature>
<dbReference type="OrthoDB" id="2289094at2759"/>
<feature type="compositionally biased region" description="Basic and acidic residues" evidence="2">
    <location>
        <begin position="177"/>
        <end position="187"/>
    </location>
</feature>
<feature type="region of interest" description="Disordered" evidence="2">
    <location>
        <begin position="449"/>
        <end position="474"/>
    </location>
</feature>
<keyword evidence="4" id="KW-1185">Reference proteome</keyword>
<organism evidence="3 4">
    <name type="scientific">Rhizopus stolonifer</name>
    <name type="common">Rhizopus nigricans</name>
    <dbReference type="NCBI Taxonomy" id="4846"/>
    <lineage>
        <taxon>Eukaryota</taxon>
        <taxon>Fungi</taxon>
        <taxon>Fungi incertae sedis</taxon>
        <taxon>Mucoromycota</taxon>
        <taxon>Mucoromycotina</taxon>
        <taxon>Mucoromycetes</taxon>
        <taxon>Mucorales</taxon>
        <taxon>Mucorineae</taxon>
        <taxon>Rhizopodaceae</taxon>
        <taxon>Rhizopus</taxon>
    </lineage>
</organism>
<evidence type="ECO:0000256" key="1">
    <source>
        <dbReference type="SAM" id="Coils"/>
    </source>
</evidence>
<comment type="caution">
    <text evidence="3">The sequence shown here is derived from an EMBL/GenBank/DDBJ whole genome shotgun (WGS) entry which is preliminary data.</text>
</comment>
<dbReference type="Proteomes" id="UP000253551">
    <property type="component" value="Unassembled WGS sequence"/>
</dbReference>
<evidence type="ECO:0000313" key="4">
    <source>
        <dbReference type="Proteomes" id="UP000253551"/>
    </source>
</evidence>
<dbReference type="EMBL" id="PJQM01000001">
    <property type="protein sequence ID" value="RCI07334.1"/>
    <property type="molecule type" value="Genomic_DNA"/>
</dbReference>
<feature type="compositionally biased region" description="Basic and acidic residues" evidence="2">
    <location>
        <begin position="461"/>
        <end position="474"/>
    </location>
</feature>
<feature type="region of interest" description="Disordered" evidence="2">
    <location>
        <begin position="173"/>
        <end position="199"/>
    </location>
</feature>
<dbReference type="AlphaFoldDB" id="A0A367KYS1"/>
<proteinExistence type="predicted"/>
<accession>A0A367KYS1</accession>
<protein>
    <submittedName>
        <fullName evidence="3">Uncharacterized protein</fullName>
    </submittedName>
</protein>
<feature type="compositionally biased region" description="Low complexity" evidence="2">
    <location>
        <begin position="10"/>
        <end position="38"/>
    </location>
</feature>
<sequence length="689" mass="79162">MVVVHWHDNAPMATTTPTRRTSVVKPSSPSVSRSRNSVALNPSPPTSTQKKAPSTIKADRATKTPPSPTSPSPRRRSIAPTTSSQRASKSPLSRRASVNVSQADGFGVGPQNKRVSSPAGLESLAEVQTMKEQLAEKEQQVNQLLENEATLKSNNEAKISALETELENVKQELSLALEKENKDSPEQKEEEEEEEEKRQLIMEAENKLKETHKTQMENLLASQEKKLESELFALKTELSIEHEQKIQQLKLQYDEQTDQTRKEHEQALLTQKQEFDQKLDREKEHFESYKNEQASTISKLKDQIKLMEEMQTNSHVRKVQKELDNTLASFEEHKRQSQQNTEALERRYREEIRQLQNGSDDTAEAWLEKTRSAQQKLDQLHDQLQLKEQELNNTIETLKTAHEEELDKLHEICENKEAQIEEQSSQIEDLSLQVENLQNSLEAATVRLEHTAKSSPTTSSGKDDINNPKPNPIKDIHQECLKRIDDKQKEIDELKSRLINLKETQELQINRLGQEKANALKTISSLEQKLAATTPPQSPTRPSSMILSSDVTGEERLVKVAEQHRKEIRTMQNQYQMLVDAKDRELEDYAYRIKALVAAKQKAIEKMQLENKVSSDRYDREIEEYEAKIVEYENQIARLQDKVKHWETLAHNNEVLLEDMKKDCTAHKDENAQLVRLVNQLQSEIRIPC</sequence>
<feature type="compositionally biased region" description="Polar residues" evidence="2">
    <location>
        <begin position="85"/>
        <end position="102"/>
    </location>
</feature>
<name>A0A367KYS1_RHIST</name>
<evidence type="ECO:0000256" key="2">
    <source>
        <dbReference type="SAM" id="MobiDB-lite"/>
    </source>
</evidence>
<gene>
    <name evidence="3" type="ORF">CU098_014019</name>
</gene>
<dbReference type="STRING" id="4846.A0A367KYS1"/>
<evidence type="ECO:0000313" key="3">
    <source>
        <dbReference type="EMBL" id="RCI07334.1"/>
    </source>
</evidence>
<feature type="region of interest" description="Disordered" evidence="2">
    <location>
        <begin position="1"/>
        <end position="122"/>
    </location>
</feature>
<feature type="coiled-coil region" evidence="1">
    <location>
        <begin position="554"/>
        <end position="581"/>
    </location>
</feature>